<dbReference type="Gene3D" id="2.60.40.1940">
    <property type="match status" value="1"/>
</dbReference>
<proteinExistence type="inferred from homology"/>
<dbReference type="PANTHER" id="PTHR11412">
    <property type="entry name" value="MACROGLOBULIN / COMPLEMENT"/>
    <property type="match status" value="1"/>
</dbReference>
<dbReference type="InterPro" id="IPR009048">
    <property type="entry name" value="A-macroglobulin_rcpt-bd"/>
</dbReference>
<dbReference type="Gene3D" id="2.10.25.10">
    <property type="entry name" value="Laminin"/>
    <property type="match status" value="1"/>
</dbReference>
<dbReference type="PROSITE" id="PS00022">
    <property type="entry name" value="EGF_1"/>
    <property type="match status" value="2"/>
</dbReference>
<keyword evidence="5" id="KW-0677">Repeat</keyword>
<evidence type="ECO:0000259" key="9">
    <source>
        <dbReference type="PROSITE" id="PS50026"/>
    </source>
</evidence>
<evidence type="ECO:0000256" key="4">
    <source>
        <dbReference type="ARBA" id="ARBA00022690"/>
    </source>
</evidence>
<dbReference type="Gene3D" id="2.60.120.1540">
    <property type="match status" value="1"/>
</dbReference>
<organism evidence="10 11">
    <name type="scientific">Opisthorchis felineus</name>
    <dbReference type="NCBI Taxonomy" id="147828"/>
    <lineage>
        <taxon>Eukaryota</taxon>
        <taxon>Metazoa</taxon>
        <taxon>Spiralia</taxon>
        <taxon>Lophotrochozoa</taxon>
        <taxon>Platyhelminthes</taxon>
        <taxon>Trematoda</taxon>
        <taxon>Digenea</taxon>
        <taxon>Opisthorchiida</taxon>
        <taxon>Opisthorchiata</taxon>
        <taxon>Opisthorchiidae</taxon>
        <taxon>Opisthorchis</taxon>
    </lineage>
</organism>
<dbReference type="SUPFAM" id="SSF48239">
    <property type="entry name" value="Terpenoid cyclases/Protein prenyltransferases"/>
    <property type="match status" value="1"/>
</dbReference>
<dbReference type="SUPFAM" id="SSF49410">
    <property type="entry name" value="Alpha-macroglobulin receptor domain"/>
    <property type="match status" value="1"/>
</dbReference>
<dbReference type="GO" id="GO:0016020">
    <property type="term" value="C:membrane"/>
    <property type="evidence" value="ECO:0007669"/>
    <property type="project" value="InterPro"/>
</dbReference>
<dbReference type="InterPro" id="IPR001599">
    <property type="entry name" value="Macroglobln_a2"/>
</dbReference>
<name>A0A4S2M4B3_OPIFE</name>
<evidence type="ECO:0000256" key="6">
    <source>
        <dbReference type="ARBA" id="ARBA00022900"/>
    </source>
</evidence>
<comment type="caution">
    <text evidence="8">Lacks conserved residue(s) required for the propagation of feature annotation.</text>
</comment>
<dbReference type="Gene3D" id="2.60.40.690">
    <property type="entry name" value="Alpha-macroglobulin, receptor-binding domain"/>
    <property type="match status" value="1"/>
</dbReference>
<dbReference type="InterPro" id="IPR036595">
    <property type="entry name" value="A-macroglobulin_rcpt-bd_sf"/>
</dbReference>
<dbReference type="InterPro" id="IPR047565">
    <property type="entry name" value="Alpha-macroglob_thiol-ester_cl"/>
</dbReference>
<evidence type="ECO:0000256" key="8">
    <source>
        <dbReference type="PROSITE-ProRule" id="PRU00076"/>
    </source>
</evidence>
<dbReference type="PROSITE" id="PS00477">
    <property type="entry name" value="ALPHA_2_MACROGLOBULIN"/>
    <property type="match status" value="1"/>
</dbReference>
<accession>A0A4S2M4B3</accession>
<dbReference type="InterPro" id="IPR019742">
    <property type="entry name" value="MacrogloblnA2_CS"/>
</dbReference>
<evidence type="ECO:0000256" key="1">
    <source>
        <dbReference type="ARBA" id="ARBA00010952"/>
    </source>
</evidence>
<dbReference type="InterPro" id="IPR013783">
    <property type="entry name" value="Ig-like_fold"/>
</dbReference>
<dbReference type="InterPro" id="IPR014756">
    <property type="entry name" value="Ig_E-set"/>
</dbReference>
<dbReference type="SMART" id="SM01361">
    <property type="entry name" value="A2M_recep"/>
    <property type="match status" value="1"/>
</dbReference>
<comment type="similarity">
    <text evidence="1">Belongs to the protease inhibitor I39 (alpha-2-macroglobulin) family.</text>
</comment>
<dbReference type="GO" id="GO:0004867">
    <property type="term" value="F:serine-type endopeptidase inhibitor activity"/>
    <property type="evidence" value="ECO:0007669"/>
    <property type="project" value="UniProtKB-KW"/>
</dbReference>
<dbReference type="PROSITE" id="PS01186">
    <property type="entry name" value="EGF_2"/>
    <property type="match status" value="1"/>
</dbReference>
<dbReference type="Gene3D" id="2.60.40.10">
    <property type="entry name" value="Immunoglobulins"/>
    <property type="match status" value="1"/>
</dbReference>
<evidence type="ECO:0000313" key="11">
    <source>
        <dbReference type="Proteomes" id="UP000308267"/>
    </source>
</evidence>
<dbReference type="EMBL" id="SJOL01004833">
    <property type="protein sequence ID" value="TGZ71161.1"/>
    <property type="molecule type" value="Genomic_DNA"/>
</dbReference>
<keyword evidence="3 8" id="KW-0245">EGF-like domain</keyword>
<dbReference type="Gene3D" id="1.50.10.20">
    <property type="match status" value="1"/>
</dbReference>
<gene>
    <name evidence="10" type="ORF">CRM22_002792</name>
</gene>
<dbReference type="GO" id="GO:0007154">
    <property type="term" value="P:cell communication"/>
    <property type="evidence" value="ECO:0007669"/>
    <property type="project" value="InterPro"/>
</dbReference>
<dbReference type="InterPro" id="IPR050473">
    <property type="entry name" value="A2M/Complement_sys"/>
</dbReference>
<dbReference type="Pfam" id="PF00207">
    <property type="entry name" value="A2M"/>
    <property type="match status" value="1"/>
</dbReference>
<dbReference type="Pfam" id="PF07678">
    <property type="entry name" value="TED_complement"/>
    <property type="match status" value="1"/>
</dbReference>
<dbReference type="InterPro" id="IPR041555">
    <property type="entry name" value="MG3"/>
</dbReference>
<dbReference type="PANTHER" id="PTHR11412:SF171">
    <property type="entry name" value="PREGNANCY ZONE PROTEIN-LIKE PROTEIN"/>
    <property type="match status" value="1"/>
</dbReference>
<keyword evidence="2" id="KW-0217">Developmental protein</keyword>
<dbReference type="SMART" id="SM00181">
    <property type="entry name" value="EGF"/>
    <property type="match status" value="2"/>
</dbReference>
<dbReference type="GO" id="GO:0005615">
    <property type="term" value="C:extracellular space"/>
    <property type="evidence" value="ECO:0007669"/>
    <property type="project" value="InterPro"/>
</dbReference>
<dbReference type="PROSITE" id="PS50026">
    <property type="entry name" value="EGF_3"/>
    <property type="match status" value="1"/>
</dbReference>
<evidence type="ECO:0000256" key="7">
    <source>
        <dbReference type="ARBA" id="ARBA00023157"/>
    </source>
</evidence>
<keyword evidence="11" id="KW-1185">Reference proteome</keyword>
<feature type="disulfide bond" evidence="8">
    <location>
        <begin position="729"/>
        <end position="738"/>
    </location>
</feature>
<evidence type="ECO:0000256" key="5">
    <source>
        <dbReference type="ARBA" id="ARBA00022737"/>
    </source>
</evidence>
<dbReference type="Proteomes" id="UP000308267">
    <property type="component" value="Unassembled WGS sequence"/>
</dbReference>
<keyword evidence="7 8" id="KW-1015">Disulfide bond</keyword>
<dbReference type="InterPro" id="IPR008930">
    <property type="entry name" value="Terpenoid_cyclase/PrenylTrfase"/>
</dbReference>
<dbReference type="InterPro" id="IPR000742">
    <property type="entry name" value="EGF"/>
</dbReference>
<dbReference type="InterPro" id="IPR011626">
    <property type="entry name" value="Alpha-macroglobulin_TED"/>
</dbReference>
<feature type="domain" description="EGF-like" evidence="9">
    <location>
        <begin position="706"/>
        <end position="739"/>
    </location>
</feature>
<dbReference type="Gene3D" id="2.60.40.1930">
    <property type="match status" value="1"/>
</dbReference>
<dbReference type="Pfam" id="PF17791">
    <property type="entry name" value="MG3"/>
    <property type="match status" value="1"/>
</dbReference>
<evidence type="ECO:0000313" key="10">
    <source>
        <dbReference type="EMBL" id="TGZ71161.1"/>
    </source>
</evidence>
<dbReference type="Pfam" id="PF07677">
    <property type="entry name" value="A2M_recep"/>
    <property type="match status" value="1"/>
</dbReference>
<dbReference type="OrthoDB" id="9998011at2759"/>
<dbReference type="Pfam" id="PF01414">
    <property type="entry name" value="DSL"/>
    <property type="match status" value="1"/>
</dbReference>
<sequence length="2030" mass="225177">MERDNGHIMYDRIQQSRVETSNQVTAKANTLTNPIATRRSNVACKSDTSTPRLSSLTTGEITSLPVVIRQAMLCLRIAMLLWLSLHATAIIDPDAFITVPSTLYVEHENLISVRTLENIPSAQLITSIPSLNHTIVDTKQLDLSTQFPDNLYGQDISYKTPFVPTAEKSTNVQLNFSLTFCANPECTEKTVKYLTADTRIARRPVIVLGETDKPVYRPGENVRFRFLTLTPQFTVPLNGPVNYPTQQLVGSATDGELALDTFTSEHAEKLIRVVYDEIYVKDDKGNRLKRWLNVSPAEAANLSYSLLADAREGIWTIVAHVLGETETLSFSVKHYVLPRFVMEISPPNNITFESNFTEYSVCARYTNGPPMSGSVRSYLCVCDKPGRSETDLPTEGDVLITGTCPGGSGSQPPRPCVQQNDILQKDGCVRFGLSTEKLHLKNRDYRIWGQHVIVCAEVEEEGTGSNVTRCEVGDELLRREVTMEITAPSVYKPGLPISIALKIKGPNLADAEITVECSESWNSCFRMWRPLPREPEQGRYQYSTKVKPDRTGFAQLVIPPPSTTNGISVKAIYSLNNTNKRVKRWVIMPPWNDDQSNQQIVAYAHLSAWESLSGTSMQTWPNEKAFSLSPSGLVTVNLMANVPLLNKTVIVQTMVRGKVVQHIIRPLNGVTEYCEDRDDSLGHYRCQNNTTDGIECLHGWQGKDCLQPICAPGCSLRGGFCEMPWQCKCRKGWTGSNCEICLKQEGCVHGQCVDGNDCVCDEGWQGHLCQLARVQQERIEEVMEPDTTEKTETVDSLTDSTTEVLWPSTVPRRTLYQRNISFPVDGSWGSEATVIIYFYSKYESTAEIVPAVLHLKDLENYTSPAMALQTQTNTTGIRFDRKRVSPGQAVKLTVSPAGVDTNALQNSLLSSDTLSEQVCFIRLSDVALDNFDGEKNLINLETYAKSVEQLSVANMWRPTVAKTVEEAFQAAGMYHTSFFANERIRPDIVACPLMSMMRSGSQSNQMEVDSPAARAVTANLMPGVKPRLRDFFPEVWLFEAAPIGTINSSSGQPTVGVQLSLSAPDSITTWRASTFCTTKSNGLWIPDSNTVAVSMPFFLEMTLPKQVKRGEIIYLPVSVFVVREEELDPKEKGCYEVRVSTSVAREDWLPVGVNDYSGCVCSGEKQTFQLGLVPQRLGQLNVTAEAYAISGSQLCDESQDVSNRQVHTLSDMIRRQIRVIPEGVPKEATFGDILCLPDGVSHGVVTTPVSVPPSIIPGSLRVYLTYTDEVLGPALSNLDNLVRLPTGCGEQNMVLVAPNVYVLEYLKSGALVSSKEREKLMHSARMHIMTGYKGQLKYRLEDGSYSAFGQSDKVGSTWLTAFVLRVFTKAYRVDRTLKIDWDRLFNETFTFLKQRQDLEGSGCFVEKGRVIQSSMQGGLGGSKEKNDQALLTAYVLSSLYDLRVTSAARDYDAYESVITNGIRCIKAGVPRDILLPEPLSNVATYGLAQVSYVLQMYQPERYDTELYLQELMRRRHTISDALRGPRSYWPANEPSEDTESSKWADALDVETTSYAYLTLAERREQVVELFSIVRWLSTQQTSTGGFRSTQDTILAVQAIAHAATRLLYNGTNPGNTNISLSAKVIPSGYKIDDVLSDQKRQVVNQIAIPHTDPKDVQEIMWDVNTDAMSATHCVALQTALFYNIPEPTSTTDGIFTMTATVAQSRPPPGNSCTTATVTTCLRPASKTDPVQESGMLLVRVQMVSGWKPVQEEILKLVGSEEESVRKVEFDDDGTVSLYFNGFTSGEAKVAGGWSQLKRCVQLNLQQTTYVDSTQPALISAMDYYATERSVMIKYQLEECKSAWLTENEPSVITNVSTATTETPLSTSIPKPRLCPKCQLDSGLKSNLSDSLYAMICSGYNNMFMMDLYESDEEVFNVTMIVVSASGFASTWNATVNRAALSNCSCESLLFKGSKLLWLAPEYLDVSLGETIISPVTVNAGALLLAVEDVLPDLRTAQSRFEAKSITSPELYSCKRIKPLIKYVEKKLLPK</sequence>
<comment type="caution">
    <text evidence="10">The sequence shown here is derived from an EMBL/GenBank/DDBJ whole genome shotgun (WGS) entry which is preliminary data.</text>
</comment>
<dbReference type="InterPro" id="IPR001774">
    <property type="entry name" value="DSL"/>
</dbReference>
<keyword evidence="6" id="KW-0722">Serine protease inhibitor</keyword>
<dbReference type="SUPFAM" id="SSF81296">
    <property type="entry name" value="E set domains"/>
    <property type="match status" value="1"/>
</dbReference>
<dbReference type="STRING" id="147828.A0A4S2M4B3"/>
<evidence type="ECO:0000256" key="3">
    <source>
        <dbReference type="ARBA" id="ARBA00022536"/>
    </source>
</evidence>
<reference evidence="10 11" key="1">
    <citation type="journal article" date="2019" name="BMC Genomics">
        <title>New insights from Opisthorchis felineus genome: update on genomics of the epidemiologically important liver flukes.</title>
        <authorList>
            <person name="Ershov N.I."/>
            <person name="Mordvinov V.A."/>
            <person name="Prokhortchouk E.B."/>
            <person name="Pakharukova M.Y."/>
            <person name="Gunbin K.V."/>
            <person name="Ustyantsev K."/>
            <person name="Genaev M.A."/>
            <person name="Blinov A.G."/>
            <person name="Mazur A."/>
            <person name="Boulygina E."/>
            <person name="Tsygankova S."/>
            <person name="Khrameeva E."/>
            <person name="Chekanov N."/>
            <person name="Fan G."/>
            <person name="Xiao A."/>
            <person name="Zhang H."/>
            <person name="Xu X."/>
            <person name="Yang H."/>
            <person name="Solovyev V."/>
            <person name="Lee S.M."/>
            <person name="Liu X."/>
            <person name="Afonnikov D.A."/>
            <person name="Skryabin K.G."/>
        </authorList>
    </citation>
    <scope>NUCLEOTIDE SEQUENCE [LARGE SCALE GENOMIC DNA]</scope>
    <source>
        <strain evidence="10">AK-0245</strain>
        <tissue evidence="10">Whole organism</tissue>
    </source>
</reference>
<keyword evidence="4" id="KW-0646">Protease inhibitor</keyword>
<dbReference type="SMART" id="SM01419">
    <property type="entry name" value="Thiol-ester_cl"/>
    <property type="match status" value="1"/>
</dbReference>
<evidence type="ECO:0000256" key="2">
    <source>
        <dbReference type="ARBA" id="ARBA00022473"/>
    </source>
</evidence>
<dbReference type="Gene3D" id="2.20.130.20">
    <property type="match status" value="1"/>
</dbReference>
<dbReference type="Gene3D" id="2.10.25.140">
    <property type="match status" value="1"/>
</dbReference>
<protein>
    <recommendedName>
        <fullName evidence="9">EGF-like domain-containing protein</fullName>
    </recommendedName>
</protein>
<dbReference type="SMART" id="SM01360">
    <property type="entry name" value="A2M"/>
    <property type="match status" value="1"/>
</dbReference>